<dbReference type="Pfam" id="PF08240">
    <property type="entry name" value="ADH_N"/>
    <property type="match status" value="1"/>
</dbReference>
<evidence type="ECO:0000256" key="4">
    <source>
        <dbReference type="ARBA" id="ARBA00022833"/>
    </source>
</evidence>
<dbReference type="InterPro" id="IPR013149">
    <property type="entry name" value="ADH-like_C"/>
</dbReference>
<evidence type="ECO:0000256" key="3">
    <source>
        <dbReference type="ARBA" id="ARBA00022723"/>
    </source>
</evidence>
<sequence>MGCVVEALVLRNWWDLSVDTVPDPQAGDGDVVIDIVATGICGSDIHGFTGENGRRVPGQVMGHETVGRIAALGSGTNEYGLSAGALVTVNPVIGCGHCADCLAGQNQNCPDKVVIGVATSFSSAFAQQMAVPAANVVVLPESMPAEYGALVEPLAVGYHALRRGRCGPSDHVLIIGGGPIGQACVLAAQRLDAAAVVVSEPDPHRRDVVEALGAVAVDPGAVDEAGLPAMVADALTGRPSIVVDAVGIGATMATAFACAPLGATVVLVGMGAPQISLAAYEISTKERSVVGSFCYDPEEFRQTAKWVGTAPAVLAHLIDERVSMAEAQSSFAALANGQSKASKILVFPNVAEGPVTVERR</sequence>
<evidence type="ECO:0000259" key="7">
    <source>
        <dbReference type="Pfam" id="PF08240"/>
    </source>
</evidence>
<dbReference type="PANTHER" id="PTHR43161">
    <property type="entry name" value="SORBITOL DEHYDROGENASE"/>
    <property type="match status" value="1"/>
</dbReference>
<evidence type="ECO:0000256" key="2">
    <source>
        <dbReference type="ARBA" id="ARBA00008072"/>
    </source>
</evidence>
<dbReference type="GO" id="GO:0016491">
    <property type="term" value="F:oxidoreductase activity"/>
    <property type="evidence" value="ECO:0007669"/>
    <property type="project" value="UniProtKB-KW"/>
</dbReference>
<comment type="cofactor">
    <cofactor evidence="1">
        <name>Zn(2+)</name>
        <dbReference type="ChEBI" id="CHEBI:29105"/>
    </cofactor>
</comment>
<evidence type="ECO:0000313" key="8">
    <source>
        <dbReference type="EMBL" id="SDO67444.1"/>
    </source>
</evidence>
<dbReference type="PANTHER" id="PTHR43161:SF9">
    <property type="entry name" value="SORBITOL DEHYDROGENASE"/>
    <property type="match status" value="1"/>
</dbReference>
<keyword evidence="4" id="KW-0862">Zinc</keyword>
<keyword evidence="3" id="KW-0479">Metal-binding</keyword>
<dbReference type="STRING" id="1090615.SAMN04515671_1664"/>
<evidence type="ECO:0000313" key="9">
    <source>
        <dbReference type="Proteomes" id="UP000198741"/>
    </source>
</evidence>
<dbReference type="EMBL" id="LT629710">
    <property type="protein sequence ID" value="SDO67444.1"/>
    <property type="molecule type" value="Genomic_DNA"/>
</dbReference>
<dbReference type="Pfam" id="PF00107">
    <property type="entry name" value="ADH_zinc_N"/>
    <property type="match status" value="1"/>
</dbReference>
<dbReference type="Gene3D" id="3.40.50.720">
    <property type="entry name" value="NAD(P)-binding Rossmann-like Domain"/>
    <property type="match status" value="1"/>
</dbReference>
<feature type="domain" description="Alcohol dehydrogenase-like C-terminal" evidence="6">
    <location>
        <begin position="179"/>
        <end position="307"/>
    </location>
</feature>
<feature type="domain" description="Alcohol dehydrogenase-like N-terminal" evidence="7">
    <location>
        <begin position="27"/>
        <end position="141"/>
    </location>
</feature>
<dbReference type="SUPFAM" id="SSF51735">
    <property type="entry name" value="NAD(P)-binding Rossmann-fold domains"/>
    <property type="match status" value="1"/>
</dbReference>
<dbReference type="AlphaFoldDB" id="A0A1H0LH01"/>
<organism evidence="8 9">
    <name type="scientific">Nakamurella panacisegetis</name>
    <dbReference type="NCBI Taxonomy" id="1090615"/>
    <lineage>
        <taxon>Bacteria</taxon>
        <taxon>Bacillati</taxon>
        <taxon>Actinomycetota</taxon>
        <taxon>Actinomycetes</taxon>
        <taxon>Nakamurellales</taxon>
        <taxon>Nakamurellaceae</taxon>
        <taxon>Nakamurella</taxon>
    </lineage>
</organism>
<gene>
    <name evidence="8" type="ORF">SAMN04515671_1664</name>
</gene>
<proteinExistence type="inferred from homology"/>
<reference evidence="8 9" key="1">
    <citation type="submission" date="2016-10" db="EMBL/GenBank/DDBJ databases">
        <authorList>
            <person name="de Groot N.N."/>
        </authorList>
    </citation>
    <scope>NUCLEOTIDE SEQUENCE [LARGE SCALE GENOMIC DNA]</scope>
    <source>
        <strain evidence="9">P4-7,KCTC 19426,CECT 7604</strain>
    </source>
</reference>
<dbReference type="GO" id="GO:0046872">
    <property type="term" value="F:metal ion binding"/>
    <property type="evidence" value="ECO:0007669"/>
    <property type="project" value="UniProtKB-KW"/>
</dbReference>
<evidence type="ECO:0000259" key="6">
    <source>
        <dbReference type="Pfam" id="PF00107"/>
    </source>
</evidence>
<dbReference type="InterPro" id="IPR013154">
    <property type="entry name" value="ADH-like_N"/>
</dbReference>
<dbReference type="Proteomes" id="UP000198741">
    <property type="component" value="Chromosome I"/>
</dbReference>
<comment type="similarity">
    <text evidence="2">Belongs to the zinc-containing alcohol dehydrogenase family.</text>
</comment>
<dbReference type="InterPro" id="IPR036291">
    <property type="entry name" value="NAD(P)-bd_dom_sf"/>
</dbReference>
<keyword evidence="5" id="KW-0560">Oxidoreductase</keyword>
<protein>
    <submittedName>
        <fullName evidence="8">Threonine dehydrogenase</fullName>
    </submittedName>
</protein>
<dbReference type="InterPro" id="IPR011032">
    <property type="entry name" value="GroES-like_sf"/>
</dbReference>
<evidence type="ECO:0000256" key="5">
    <source>
        <dbReference type="ARBA" id="ARBA00023002"/>
    </source>
</evidence>
<evidence type="ECO:0000256" key="1">
    <source>
        <dbReference type="ARBA" id="ARBA00001947"/>
    </source>
</evidence>
<dbReference type="Gene3D" id="3.90.180.10">
    <property type="entry name" value="Medium-chain alcohol dehydrogenases, catalytic domain"/>
    <property type="match status" value="1"/>
</dbReference>
<accession>A0A1H0LH01</accession>
<dbReference type="SUPFAM" id="SSF50129">
    <property type="entry name" value="GroES-like"/>
    <property type="match status" value="1"/>
</dbReference>
<name>A0A1H0LH01_9ACTN</name>
<keyword evidence="9" id="KW-1185">Reference proteome</keyword>